<keyword evidence="5" id="KW-1185">Reference proteome</keyword>
<evidence type="ECO:0000256" key="1">
    <source>
        <dbReference type="ARBA" id="ARBA00005485"/>
    </source>
</evidence>
<dbReference type="GO" id="GO:0009904">
    <property type="term" value="P:chloroplast accumulation movement"/>
    <property type="evidence" value="ECO:0007669"/>
    <property type="project" value="TreeGrafter"/>
</dbReference>
<dbReference type="EMBL" id="CP144700">
    <property type="protein sequence ID" value="WVZ25771.1"/>
    <property type="molecule type" value="Genomic_DNA"/>
</dbReference>
<evidence type="ECO:0000313" key="4">
    <source>
        <dbReference type="EMBL" id="WVZ25771.1"/>
    </source>
</evidence>
<proteinExistence type="inferred from homology"/>
<protein>
    <submittedName>
        <fullName evidence="4">Uncharacterized protein</fullName>
    </submittedName>
</protein>
<keyword evidence="2 3" id="KW-0175">Coiled coil</keyword>
<gene>
    <name evidence="4" type="ORF">V8G54_004315</name>
</gene>
<evidence type="ECO:0000256" key="2">
    <source>
        <dbReference type="ARBA" id="ARBA00023054"/>
    </source>
</evidence>
<dbReference type="AlphaFoldDB" id="A0AAQ3SF04"/>
<dbReference type="Pfam" id="PF05701">
    <property type="entry name" value="WEMBL"/>
    <property type="match status" value="1"/>
</dbReference>
<reference evidence="4 5" key="1">
    <citation type="journal article" date="2023" name="Life. Sci Alliance">
        <title>Evolutionary insights into 3D genome organization and epigenetic landscape of Vigna mungo.</title>
        <authorList>
            <person name="Junaid A."/>
            <person name="Singh B."/>
            <person name="Bhatia S."/>
        </authorList>
    </citation>
    <scope>NUCLEOTIDE SEQUENCE [LARGE SCALE GENOMIC DNA]</scope>
    <source>
        <strain evidence="4">Urdbean</strain>
    </source>
</reference>
<name>A0AAQ3SF04_VIGMU</name>
<dbReference type="GO" id="GO:0009903">
    <property type="term" value="P:chloroplast avoidance movement"/>
    <property type="evidence" value="ECO:0007669"/>
    <property type="project" value="TreeGrafter"/>
</dbReference>
<comment type="similarity">
    <text evidence="1">Belongs to the WEB family.</text>
</comment>
<evidence type="ECO:0000313" key="5">
    <source>
        <dbReference type="Proteomes" id="UP001374535"/>
    </source>
</evidence>
<feature type="coiled-coil region" evidence="3">
    <location>
        <begin position="119"/>
        <end position="153"/>
    </location>
</feature>
<dbReference type="Proteomes" id="UP001374535">
    <property type="component" value="Chromosome 1"/>
</dbReference>
<dbReference type="InterPro" id="IPR008545">
    <property type="entry name" value="Web"/>
</dbReference>
<dbReference type="GO" id="GO:0005829">
    <property type="term" value="C:cytosol"/>
    <property type="evidence" value="ECO:0007669"/>
    <property type="project" value="TreeGrafter"/>
</dbReference>
<dbReference type="PANTHER" id="PTHR32054">
    <property type="entry name" value="HEAVY CHAIN, PUTATIVE, EXPRESSED-RELATED-RELATED"/>
    <property type="match status" value="1"/>
</dbReference>
<accession>A0AAQ3SF04</accession>
<organism evidence="4 5">
    <name type="scientific">Vigna mungo</name>
    <name type="common">Black gram</name>
    <name type="synonym">Phaseolus mungo</name>
    <dbReference type="NCBI Taxonomy" id="3915"/>
    <lineage>
        <taxon>Eukaryota</taxon>
        <taxon>Viridiplantae</taxon>
        <taxon>Streptophyta</taxon>
        <taxon>Embryophyta</taxon>
        <taxon>Tracheophyta</taxon>
        <taxon>Spermatophyta</taxon>
        <taxon>Magnoliopsida</taxon>
        <taxon>eudicotyledons</taxon>
        <taxon>Gunneridae</taxon>
        <taxon>Pentapetalae</taxon>
        <taxon>rosids</taxon>
        <taxon>fabids</taxon>
        <taxon>Fabales</taxon>
        <taxon>Fabaceae</taxon>
        <taxon>Papilionoideae</taxon>
        <taxon>50 kb inversion clade</taxon>
        <taxon>NPAAA clade</taxon>
        <taxon>indigoferoid/millettioid clade</taxon>
        <taxon>Phaseoleae</taxon>
        <taxon>Vigna</taxon>
    </lineage>
</organism>
<sequence>MIEHYAYPRFHQVKRWNIRVMYKEPEGKGNHGIILENAKAELAKAKEELNRAKESSMQSWLDSEPLIDELEKQKANLADAQLSENASKTATEKLESQLQTIHKSIKSKREEQLQTELMIQETNQTLDHMRNEMERLKLERNKEKQTLAKLRQTLHLRKQSVQTLQFTLRAVLLELDAVEESSAKALQQIKLSENHRDVVQLTNEKYYVLTRRAKEKISHTNSRISVYMEQKHEAEATHDLMLSRLNKIYSSRLWSMNKRKIMGLQYTERSAKGQDTIVEEEVMANVSPKSSAEESLPKSKGGKLQQSRKSVKMLLVDRIPFWRIKAKKNMASELLGSRYEMSQSAFLFYTKITG</sequence>
<dbReference type="PANTHER" id="PTHR32054:SF70">
    <property type="entry name" value="OS07G0620100 PROTEIN"/>
    <property type="match status" value="1"/>
</dbReference>
<evidence type="ECO:0000256" key="3">
    <source>
        <dbReference type="SAM" id="Coils"/>
    </source>
</evidence>